<evidence type="ECO:0000313" key="1">
    <source>
        <dbReference type="EMBL" id="WKN37101.1"/>
    </source>
</evidence>
<dbReference type="EMBL" id="CP120682">
    <property type="protein sequence ID" value="WKN37101.1"/>
    <property type="molecule type" value="Genomic_DNA"/>
</dbReference>
<name>A0AA49GNL8_9BACT</name>
<reference evidence="1" key="2">
    <citation type="journal article" date="2024" name="Antonie Van Leeuwenhoek">
        <title>Roseihalotalea indica gen. nov., sp. nov., a halophilic Bacteroidetes from mesopelagic Southwest Indian Ocean with higher carbohydrate metabolic potential.</title>
        <authorList>
            <person name="Chen B."/>
            <person name="Zhang M."/>
            <person name="Lin D."/>
            <person name="Ye J."/>
            <person name="Tang K."/>
        </authorList>
    </citation>
    <scope>NUCLEOTIDE SEQUENCE</scope>
    <source>
        <strain evidence="1">TK19036</strain>
    </source>
</reference>
<dbReference type="AlphaFoldDB" id="A0AA49GNL8"/>
<reference evidence="1" key="1">
    <citation type="journal article" date="2023" name="Comput. Struct. Biotechnol. J.">
        <title>Discovery of a novel marine Bacteroidetes with a rich repertoire of carbohydrate-active enzymes.</title>
        <authorList>
            <person name="Chen B."/>
            <person name="Liu G."/>
            <person name="Chen Q."/>
            <person name="Wang H."/>
            <person name="Liu L."/>
            <person name="Tang K."/>
        </authorList>
    </citation>
    <scope>NUCLEOTIDE SEQUENCE</scope>
    <source>
        <strain evidence="1">TK19036</strain>
    </source>
</reference>
<protein>
    <submittedName>
        <fullName evidence="1">Uncharacterized protein</fullName>
    </submittedName>
</protein>
<organism evidence="1">
    <name type="scientific">Roseihalotalea indica</name>
    <dbReference type="NCBI Taxonomy" id="2867963"/>
    <lineage>
        <taxon>Bacteria</taxon>
        <taxon>Pseudomonadati</taxon>
        <taxon>Bacteroidota</taxon>
        <taxon>Cytophagia</taxon>
        <taxon>Cytophagales</taxon>
        <taxon>Catalimonadaceae</taxon>
        <taxon>Roseihalotalea</taxon>
    </lineage>
</organism>
<accession>A0AA49GNL8</accession>
<proteinExistence type="predicted"/>
<gene>
    <name evidence="1" type="ORF">K4G66_00045</name>
</gene>
<sequence length="41" mass="4897">MKATEELKGAKMLITVDQQKYLPRNFYRGANPLYFLFIEEE</sequence>